<keyword evidence="1" id="KW-0472">Membrane</keyword>
<dbReference type="AlphaFoldDB" id="A0A641ASM1"/>
<evidence type="ECO:0000313" key="2">
    <source>
        <dbReference type="EMBL" id="KAA1380527.1"/>
    </source>
</evidence>
<comment type="caution">
    <text evidence="2">The sequence shown here is derived from an EMBL/GenBank/DDBJ whole genome shotgun (WGS) entry which is preliminary data.</text>
</comment>
<dbReference type="Proteomes" id="UP001515100">
    <property type="component" value="Unassembled WGS sequence"/>
</dbReference>
<name>A0A641ASM1_9ACTN</name>
<evidence type="ECO:0000313" key="3">
    <source>
        <dbReference type="Proteomes" id="UP001515100"/>
    </source>
</evidence>
<keyword evidence="3" id="KW-1185">Reference proteome</keyword>
<accession>A0A641ASM1</accession>
<proteinExistence type="predicted"/>
<organism evidence="2 3">
    <name type="scientific">Aeromicrobium fastidiosum</name>
    <dbReference type="NCBI Taxonomy" id="52699"/>
    <lineage>
        <taxon>Bacteria</taxon>
        <taxon>Bacillati</taxon>
        <taxon>Actinomycetota</taxon>
        <taxon>Actinomycetes</taxon>
        <taxon>Propionibacteriales</taxon>
        <taxon>Nocardioidaceae</taxon>
        <taxon>Aeromicrobium</taxon>
    </lineage>
</organism>
<dbReference type="EMBL" id="SDPP02000001">
    <property type="protein sequence ID" value="KAA1380527.1"/>
    <property type="molecule type" value="Genomic_DNA"/>
</dbReference>
<protein>
    <submittedName>
        <fullName evidence="2">Uncharacterized protein</fullName>
    </submittedName>
</protein>
<feature type="transmembrane region" description="Helical" evidence="1">
    <location>
        <begin position="20"/>
        <end position="43"/>
    </location>
</feature>
<reference evidence="2" key="1">
    <citation type="submission" date="2019-09" db="EMBL/GenBank/DDBJ databases">
        <authorList>
            <person name="Li J."/>
        </authorList>
    </citation>
    <scope>NUCLEOTIDE SEQUENCE [LARGE SCALE GENOMIC DNA]</scope>
    <source>
        <strain evidence="2">NRBC 14897</strain>
    </source>
</reference>
<sequence>MRSVLAALVHGVDPIYRDVVTTGGLIVVALIGLVGTLAGLGYVRLGRKLDTAVVQTQPTGNGFAQEMRESLRQVHRRLDAQNEHTAKRDDHIDAVFIKFDDRLTHIEENLP</sequence>
<evidence type="ECO:0000256" key="1">
    <source>
        <dbReference type="SAM" id="Phobius"/>
    </source>
</evidence>
<gene>
    <name evidence="2" type="ORF">ESP62_004945</name>
</gene>
<keyword evidence="1" id="KW-1133">Transmembrane helix</keyword>
<dbReference type="RefSeq" id="WP_129181079.1">
    <property type="nucleotide sequence ID" value="NZ_JAGIOG010000001.1"/>
</dbReference>
<keyword evidence="1" id="KW-0812">Transmembrane</keyword>